<organism evidence="14 15">
    <name type="scientific">Diceros bicornis minor</name>
    <name type="common">South-central black rhinoceros</name>
    <dbReference type="NCBI Taxonomy" id="77932"/>
    <lineage>
        <taxon>Eukaryota</taxon>
        <taxon>Metazoa</taxon>
        <taxon>Chordata</taxon>
        <taxon>Craniata</taxon>
        <taxon>Vertebrata</taxon>
        <taxon>Euteleostomi</taxon>
        <taxon>Mammalia</taxon>
        <taxon>Eutheria</taxon>
        <taxon>Laurasiatheria</taxon>
        <taxon>Perissodactyla</taxon>
        <taxon>Rhinocerotidae</taxon>
        <taxon>Diceros</taxon>
    </lineage>
</organism>
<evidence type="ECO:0000256" key="3">
    <source>
        <dbReference type="ARBA" id="ARBA00014427"/>
    </source>
</evidence>
<evidence type="ECO:0000256" key="12">
    <source>
        <dbReference type="SAM" id="SignalP"/>
    </source>
</evidence>
<keyword evidence="15" id="KW-1185">Reference proteome</keyword>
<dbReference type="InterPro" id="IPR016179">
    <property type="entry name" value="Insulin-like"/>
</dbReference>
<feature type="region of interest" description="Disordered" evidence="11">
    <location>
        <begin position="55"/>
        <end position="88"/>
    </location>
</feature>
<evidence type="ECO:0000256" key="7">
    <source>
        <dbReference type="ARBA" id="ARBA00023157"/>
    </source>
</evidence>
<keyword evidence="6 12" id="KW-0732">Signal</keyword>
<feature type="chain" id="PRO_5029739179" description="Insulin-like 3" evidence="12">
    <location>
        <begin position="19"/>
        <end position="194"/>
    </location>
</feature>
<evidence type="ECO:0000313" key="15">
    <source>
        <dbReference type="Proteomes" id="UP000551758"/>
    </source>
</evidence>
<evidence type="ECO:0000313" key="14">
    <source>
        <dbReference type="EMBL" id="KAF5913698.1"/>
    </source>
</evidence>
<proteinExistence type="inferred from homology"/>
<dbReference type="SMART" id="SM00078">
    <property type="entry name" value="IlGF"/>
    <property type="match status" value="1"/>
</dbReference>
<dbReference type="PROSITE" id="PS00262">
    <property type="entry name" value="INSULIN"/>
    <property type="match status" value="1"/>
</dbReference>
<dbReference type="GO" id="GO:0001664">
    <property type="term" value="F:G protein-coupled receptor binding"/>
    <property type="evidence" value="ECO:0007669"/>
    <property type="project" value="TreeGrafter"/>
</dbReference>
<evidence type="ECO:0000256" key="5">
    <source>
        <dbReference type="ARBA" id="ARBA00022685"/>
    </source>
</evidence>
<dbReference type="SUPFAM" id="SSF56994">
    <property type="entry name" value="Insulin-like"/>
    <property type="match status" value="1"/>
</dbReference>
<dbReference type="Proteomes" id="UP000551758">
    <property type="component" value="Unassembled WGS sequence"/>
</dbReference>
<comment type="function">
    <text evidence="8">Seems to play a role in testicular function. May be a trophic hormone with a role in testicular descent in fetal life. Is a ligand for LGR8 receptor.</text>
</comment>
<dbReference type="InterPro" id="IPR036438">
    <property type="entry name" value="Insulin-like_sf"/>
</dbReference>
<sequence>MDPRRRAWALLLLGPVLALALGGAPAPEAPEKLCGHHFVRALVRVCGGPRWSPGDGRPVAGGDRECRRARTAPGVSRGASARPGPAGGYARTSRVYLPLRGCARIRGGRGPCPAGIRQSEAVLQVQGELLQWLEGRHLLHGLPADGDPSLALAPPPPSQASRHRHHRRAAATNPAHHCCLSGCTRQDLLTLCPH</sequence>
<feature type="region of interest" description="Disordered" evidence="11">
    <location>
        <begin position="144"/>
        <end position="169"/>
    </location>
</feature>
<dbReference type="InterPro" id="IPR043387">
    <property type="entry name" value="INSL3/INSL4"/>
</dbReference>
<evidence type="ECO:0000256" key="8">
    <source>
        <dbReference type="ARBA" id="ARBA00025288"/>
    </source>
</evidence>
<comment type="subcellular location">
    <subcellularLocation>
        <location evidence="1">Secreted</location>
    </subcellularLocation>
</comment>
<dbReference type="PANTHER" id="PTHR10423:SF3">
    <property type="entry name" value="INSULIN-LIKE 3"/>
    <property type="match status" value="1"/>
</dbReference>
<evidence type="ECO:0000256" key="4">
    <source>
        <dbReference type="ARBA" id="ARBA00022525"/>
    </source>
</evidence>
<dbReference type="InterPro" id="IPR022353">
    <property type="entry name" value="Insulin_CS"/>
</dbReference>
<feature type="compositionally biased region" description="Low complexity" evidence="11">
    <location>
        <begin position="76"/>
        <end position="88"/>
    </location>
</feature>
<evidence type="ECO:0000256" key="11">
    <source>
        <dbReference type="SAM" id="MobiDB-lite"/>
    </source>
</evidence>
<name>A0A7J7ED90_DICBM</name>
<comment type="similarity">
    <text evidence="2">Belongs to the insulin family.</text>
</comment>
<dbReference type="EMBL" id="JACDTQ010003584">
    <property type="protein sequence ID" value="KAF5913698.1"/>
    <property type="molecule type" value="Genomic_DNA"/>
</dbReference>
<feature type="domain" description="Insulin-like" evidence="13">
    <location>
        <begin position="31"/>
        <end position="192"/>
    </location>
</feature>
<keyword evidence="4" id="KW-0964">Secreted</keyword>
<keyword evidence="5" id="KW-0165">Cleavage on pair of basic residues</keyword>
<dbReference type="GO" id="GO:0007193">
    <property type="term" value="P:adenylate cyclase-inhibiting G protein-coupled receptor signaling pathway"/>
    <property type="evidence" value="ECO:0007669"/>
    <property type="project" value="TreeGrafter"/>
</dbReference>
<evidence type="ECO:0000256" key="9">
    <source>
        <dbReference type="ARBA" id="ARBA00032209"/>
    </source>
</evidence>
<dbReference type="GO" id="GO:0005615">
    <property type="term" value="C:extracellular space"/>
    <property type="evidence" value="ECO:0007669"/>
    <property type="project" value="TreeGrafter"/>
</dbReference>
<keyword evidence="7" id="KW-1015">Disulfide bond</keyword>
<gene>
    <name evidence="14" type="ORF">HPG69_017474</name>
</gene>
<accession>A0A7J7ED90</accession>
<reference evidence="14 15" key="1">
    <citation type="journal article" date="2020" name="Mol. Biol. Evol.">
        <title>Interspecific Gene Flow and the Evolution of Specialization in Black and White Rhinoceros.</title>
        <authorList>
            <person name="Moodley Y."/>
            <person name="Westbury M.V."/>
            <person name="Russo I.M."/>
            <person name="Gopalakrishnan S."/>
            <person name="Rakotoarivelo A."/>
            <person name="Olsen R.A."/>
            <person name="Prost S."/>
            <person name="Tunstall T."/>
            <person name="Ryder O.A."/>
            <person name="Dalen L."/>
            <person name="Bruford M.W."/>
        </authorList>
    </citation>
    <scope>NUCLEOTIDE SEQUENCE [LARGE SCALE GENOMIC DNA]</scope>
    <source>
        <strain evidence="14">SBR-YM</strain>
        <tissue evidence="14">Skin</tissue>
    </source>
</reference>
<dbReference type="PANTHER" id="PTHR10423">
    <property type="entry name" value="INSULIN-LIKE 3"/>
    <property type="match status" value="1"/>
</dbReference>
<comment type="caution">
    <text evidence="14">The sequence shown here is derived from an EMBL/GenBank/DDBJ whole genome shotgun (WGS) entry which is preliminary data.</text>
</comment>
<evidence type="ECO:0000256" key="10">
    <source>
        <dbReference type="ARBA" id="ARBA00032881"/>
    </source>
</evidence>
<feature type="signal peptide" evidence="12">
    <location>
        <begin position="1"/>
        <end position="18"/>
    </location>
</feature>
<dbReference type="AlphaFoldDB" id="A0A7J7ED90"/>
<evidence type="ECO:0000256" key="2">
    <source>
        <dbReference type="ARBA" id="ARBA00009034"/>
    </source>
</evidence>
<dbReference type="GO" id="GO:0005179">
    <property type="term" value="F:hormone activity"/>
    <property type="evidence" value="ECO:0007669"/>
    <property type="project" value="InterPro"/>
</dbReference>
<evidence type="ECO:0000259" key="13">
    <source>
        <dbReference type="SMART" id="SM00078"/>
    </source>
</evidence>
<protein>
    <recommendedName>
        <fullName evidence="3">Insulin-like 3</fullName>
    </recommendedName>
    <alternativeName>
        <fullName evidence="10">Leydig insulin-like peptide</fullName>
    </alternativeName>
    <alternativeName>
        <fullName evidence="9">Relaxin-like factor</fullName>
    </alternativeName>
</protein>
<dbReference type="Gene3D" id="1.10.100.10">
    <property type="entry name" value="Insulin-like"/>
    <property type="match status" value="1"/>
</dbReference>
<evidence type="ECO:0000256" key="6">
    <source>
        <dbReference type="ARBA" id="ARBA00022729"/>
    </source>
</evidence>
<evidence type="ECO:0000256" key="1">
    <source>
        <dbReference type="ARBA" id="ARBA00004613"/>
    </source>
</evidence>